<proteinExistence type="predicted"/>
<dbReference type="CDD" id="cd00093">
    <property type="entry name" value="HTH_XRE"/>
    <property type="match status" value="1"/>
</dbReference>
<evidence type="ECO:0000313" key="3">
    <source>
        <dbReference type="Proteomes" id="UP000182835"/>
    </source>
</evidence>
<dbReference type="EMBL" id="JXKG01000015">
    <property type="protein sequence ID" value="OJG14689.1"/>
    <property type="molecule type" value="Genomic_DNA"/>
</dbReference>
<dbReference type="SUPFAM" id="SSF47413">
    <property type="entry name" value="lambda repressor-like DNA-binding domains"/>
    <property type="match status" value="1"/>
</dbReference>
<dbReference type="Pfam" id="PF01381">
    <property type="entry name" value="HTH_3"/>
    <property type="match status" value="1"/>
</dbReference>
<dbReference type="GO" id="GO:0003677">
    <property type="term" value="F:DNA binding"/>
    <property type="evidence" value="ECO:0007669"/>
    <property type="project" value="InterPro"/>
</dbReference>
<reference evidence="2 3" key="1">
    <citation type="submission" date="2014-12" db="EMBL/GenBank/DDBJ databases">
        <title>Draft genome sequences of 29 type strains of Enterococci.</title>
        <authorList>
            <person name="Zhong Z."/>
            <person name="Sun Z."/>
            <person name="Liu W."/>
            <person name="Zhang W."/>
            <person name="Zhang H."/>
        </authorList>
    </citation>
    <scope>NUCLEOTIDE SEQUENCE [LARGE SCALE GENOMIC DNA]</scope>
    <source>
        <strain evidence="2 3">DSM 21207</strain>
    </source>
</reference>
<accession>A0A1L8R4K3</accession>
<comment type="caution">
    <text evidence="2">The sequence shown here is derived from an EMBL/GenBank/DDBJ whole genome shotgun (WGS) entry which is preliminary data.</text>
</comment>
<dbReference type="PROSITE" id="PS50943">
    <property type="entry name" value="HTH_CROC1"/>
    <property type="match status" value="1"/>
</dbReference>
<dbReference type="OrthoDB" id="2064246at2"/>
<protein>
    <recommendedName>
        <fullName evidence="1">HTH cro/C1-type domain-containing protein</fullName>
    </recommendedName>
</protein>
<organism evidence="2 3">
    <name type="scientific">Enterococcus canintestini</name>
    <dbReference type="NCBI Taxonomy" id="317010"/>
    <lineage>
        <taxon>Bacteria</taxon>
        <taxon>Bacillati</taxon>
        <taxon>Bacillota</taxon>
        <taxon>Bacilli</taxon>
        <taxon>Lactobacillales</taxon>
        <taxon>Enterococcaceae</taxon>
        <taxon>Enterococcus</taxon>
    </lineage>
</organism>
<dbReference type="InterPro" id="IPR001387">
    <property type="entry name" value="Cro/C1-type_HTH"/>
</dbReference>
<evidence type="ECO:0000313" key="2">
    <source>
        <dbReference type="EMBL" id="OJG14689.1"/>
    </source>
</evidence>
<dbReference type="AlphaFoldDB" id="A0A1L8R4K3"/>
<dbReference type="RefSeq" id="WP_071865267.1">
    <property type="nucleotide sequence ID" value="NZ_JBHLVQ010000013.1"/>
</dbReference>
<gene>
    <name evidence="2" type="ORF">RU96_GL000739</name>
</gene>
<feature type="domain" description="HTH cro/C1-type" evidence="1">
    <location>
        <begin position="5"/>
        <end position="30"/>
    </location>
</feature>
<dbReference type="Gene3D" id="1.10.260.40">
    <property type="entry name" value="lambda repressor-like DNA-binding domains"/>
    <property type="match status" value="1"/>
</dbReference>
<name>A0A1L8R4K3_9ENTE</name>
<dbReference type="Proteomes" id="UP000182835">
    <property type="component" value="Unassembled WGS sequence"/>
</dbReference>
<evidence type="ECO:0000259" key="1">
    <source>
        <dbReference type="PROSITE" id="PS50943"/>
    </source>
</evidence>
<dbReference type="InterPro" id="IPR010982">
    <property type="entry name" value="Lambda_DNA-bd_dom_sf"/>
</dbReference>
<sequence>MLNNLEEVRKEKNISLVDMADLLGVKYQTIREKISGDSDFKFGEALAIQEKFFPEYEIKFLFTRKKEETHHEHTEI</sequence>